<dbReference type="WBParaSite" id="PDA_v2.g6031.t1">
    <property type="protein sequence ID" value="PDA_v2.g6031.t1"/>
    <property type="gene ID" value="PDA_v2.g6031"/>
</dbReference>
<evidence type="ECO:0000313" key="1">
    <source>
        <dbReference type="Proteomes" id="UP000887578"/>
    </source>
</evidence>
<accession>A0A914QQK4</accession>
<dbReference type="Proteomes" id="UP000887578">
    <property type="component" value="Unplaced"/>
</dbReference>
<sequence>MLMRAEAYTYPLRVNKTTQENVEPLELHYRVHVYAMKQIFALENVKPFEKRIEKLKIIRYYLRLFLGHFIFAKKNLPPLPAIETKLPFIDSTPPWDFEDQPEIVDEGEEYYDDAIQDTLELMITFTDLRVECIEYCRRAFETIVKRFPHYKSYYQLALLHLINHEFQQGMDIIFVKLFKGKFVSFEKVTDIERTDIERSDTLAYHIKKLIRLTLALLKKCQDIPKTNAILEDLVKESSSGRMKLKPDERMKFLSTCIQLYHDATVKAIKTKNIDQINTLIKFLEKASTILRK</sequence>
<proteinExistence type="predicted"/>
<keyword evidence="1" id="KW-1185">Reference proteome</keyword>
<organism evidence="1 2">
    <name type="scientific">Panagrolaimus davidi</name>
    <dbReference type="NCBI Taxonomy" id="227884"/>
    <lineage>
        <taxon>Eukaryota</taxon>
        <taxon>Metazoa</taxon>
        <taxon>Ecdysozoa</taxon>
        <taxon>Nematoda</taxon>
        <taxon>Chromadorea</taxon>
        <taxon>Rhabditida</taxon>
        <taxon>Tylenchina</taxon>
        <taxon>Panagrolaimomorpha</taxon>
        <taxon>Panagrolaimoidea</taxon>
        <taxon>Panagrolaimidae</taxon>
        <taxon>Panagrolaimus</taxon>
    </lineage>
</organism>
<name>A0A914QQK4_9BILA</name>
<reference evidence="2" key="1">
    <citation type="submission" date="2022-11" db="UniProtKB">
        <authorList>
            <consortium name="WormBaseParasite"/>
        </authorList>
    </citation>
    <scope>IDENTIFICATION</scope>
</reference>
<dbReference type="AlphaFoldDB" id="A0A914QQK4"/>
<evidence type="ECO:0000313" key="2">
    <source>
        <dbReference type="WBParaSite" id="PDA_v2.g6031.t1"/>
    </source>
</evidence>
<protein>
    <submittedName>
        <fullName evidence="2">Uncharacterized protein</fullName>
    </submittedName>
</protein>